<name>M3ATF5_SPHMS</name>
<sequence>MRRERHLPTWTRTPHGFMALRRCASLIPALLGLTQASRLRRHVCGQVLSSPALIRLSLTHAQQSTWHGLTFVPWPASGGLDYHQQLSPFTRNEAHHCEKTGNIC</sequence>
<dbReference type="HOGENOM" id="CLU_2251741_0_0_1"/>
<evidence type="ECO:0000313" key="2">
    <source>
        <dbReference type="Proteomes" id="UP000016931"/>
    </source>
</evidence>
<accession>M3ATF5</accession>
<dbReference type="EMBL" id="KB456270">
    <property type="protein sequence ID" value="EMF08799.1"/>
    <property type="molecule type" value="Genomic_DNA"/>
</dbReference>
<dbReference type="AlphaFoldDB" id="M3ATF5"/>
<protein>
    <submittedName>
        <fullName evidence="1">Uncharacterized protein</fullName>
    </submittedName>
</protein>
<dbReference type="RefSeq" id="XP_016756920.1">
    <property type="nucleotide sequence ID" value="XM_016907006.1"/>
</dbReference>
<gene>
    <name evidence="1" type="ORF">SEPMUDRAFT_151731</name>
</gene>
<dbReference type="GeneID" id="27904143"/>
<proteinExistence type="predicted"/>
<keyword evidence="2" id="KW-1185">Reference proteome</keyword>
<evidence type="ECO:0000313" key="1">
    <source>
        <dbReference type="EMBL" id="EMF08799.1"/>
    </source>
</evidence>
<organism evidence="1 2">
    <name type="scientific">Sphaerulina musiva (strain SO2202)</name>
    <name type="common">Poplar stem canker fungus</name>
    <name type="synonym">Septoria musiva</name>
    <dbReference type="NCBI Taxonomy" id="692275"/>
    <lineage>
        <taxon>Eukaryota</taxon>
        <taxon>Fungi</taxon>
        <taxon>Dikarya</taxon>
        <taxon>Ascomycota</taxon>
        <taxon>Pezizomycotina</taxon>
        <taxon>Dothideomycetes</taxon>
        <taxon>Dothideomycetidae</taxon>
        <taxon>Mycosphaerellales</taxon>
        <taxon>Mycosphaerellaceae</taxon>
        <taxon>Sphaerulina</taxon>
    </lineage>
</organism>
<dbReference type="Proteomes" id="UP000016931">
    <property type="component" value="Unassembled WGS sequence"/>
</dbReference>
<reference evidence="1 2" key="1">
    <citation type="journal article" date="2012" name="PLoS Pathog.">
        <title>Diverse lifestyles and strategies of plant pathogenesis encoded in the genomes of eighteen Dothideomycetes fungi.</title>
        <authorList>
            <person name="Ohm R.A."/>
            <person name="Feau N."/>
            <person name="Henrissat B."/>
            <person name="Schoch C.L."/>
            <person name="Horwitz B.A."/>
            <person name="Barry K.W."/>
            <person name="Condon B.J."/>
            <person name="Copeland A.C."/>
            <person name="Dhillon B."/>
            <person name="Glaser F."/>
            <person name="Hesse C.N."/>
            <person name="Kosti I."/>
            <person name="LaButti K."/>
            <person name="Lindquist E.A."/>
            <person name="Lucas S."/>
            <person name="Salamov A.A."/>
            <person name="Bradshaw R.E."/>
            <person name="Ciuffetti L."/>
            <person name="Hamelin R.C."/>
            <person name="Kema G.H.J."/>
            <person name="Lawrence C."/>
            <person name="Scott J.A."/>
            <person name="Spatafora J.W."/>
            <person name="Turgeon B.G."/>
            <person name="de Wit P.J.G.M."/>
            <person name="Zhong S."/>
            <person name="Goodwin S.B."/>
            <person name="Grigoriev I.V."/>
        </authorList>
    </citation>
    <scope>NUCLEOTIDE SEQUENCE [LARGE SCALE GENOMIC DNA]</scope>
    <source>
        <strain evidence="1 2">SO2202</strain>
    </source>
</reference>